<dbReference type="EMBL" id="JASCZI010211458">
    <property type="protein sequence ID" value="MED6191876.1"/>
    <property type="molecule type" value="Genomic_DNA"/>
</dbReference>
<evidence type="ECO:0000313" key="4">
    <source>
        <dbReference type="Proteomes" id="UP001341840"/>
    </source>
</evidence>
<dbReference type="Gene3D" id="3.30.70.330">
    <property type="match status" value="1"/>
</dbReference>
<dbReference type="InterPro" id="IPR000504">
    <property type="entry name" value="RRM_dom"/>
</dbReference>
<reference evidence="3 4" key="1">
    <citation type="journal article" date="2023" name="Plants (Basel)">
        <title>Bridging the Gap: Combining Genomics and Transcriptomics Approaches to Understand Stylosanthes scabra, an Orphan Legume from the Brazilian Caatinga.</title>
        <authorList>
            <person name="Ferreira-Neto J.R.C."/>
            <person name="da Silva M.D."/>
            <person name="Binneck E."/>
            <person name="de Melo N.F."/>
            <person name="da Silva R.H."/>
            <person name="de Melo A.L.T.M."/>
            <person name="Pandolfi V."/>
            <person name="Bustamante F.O."/>
            <person name="Brasileiro-Vidal A.C."/>
            <person name="Benko-Iseppon A.M."/>
        </authorList>
    </citation>
    <scope>NUCLEOTIDE SEQUENCE [LARGE SCALE GENOMIC DNA]</scope>
    <source>
        <tissue evidence="3">Leaves</tissue>
    </source>
</reference>
<keyword evidence="4" id="KW-1185">Reference proteome</keyword>
<name>A0ABU6X3D9_9FABA</name>
<organism evidence="3 4">
    <name type="scientific">Stylosanthes scabra</name>
    <dbReference type="NCBI Taxonomy" id="79078"/>
    <lineage>
        <taxon>Eukaryota</taxon>
        <taxon>Viridiplantae</taxon>
        <taxon>Streptophyta</taxon>
        <taxon>Embryophyta</taxon>
        <taxon>Tracheophyta</taxon>
        <taxon>Spermatophyta</taxon>
        <taxon>Magnoliopsida</taxon>
        <taxon>eudicotyledons</taxon>
        <taxon>Gunneridae</taxon>
        <taxon>Pentapetalae</taxon>
        <taxon>rosids</taxon>
        <taxon>fabids</taxon>
        <taxon>Fabales</taxon>
        <taxon>Fabaceae</taxon>
        <taxon>Papilionoideae</taxon>
        <taxon>50 kb inversion clade</taxon>
        <taxon>dalbergioids sensu lato</taxon>
        <taxon>Dalbergieae</taxon>
        <taxon>Pterocarpus clade</taxon>
        <taxon>Stylosanthes</taxon>
    </lineage>
</organism>
<dbReference type="CDD" id="cd00590">
    <property type="entry name" value="RRM_SF"/>
    <property type="match status" value="1"/>
</dbReference>
<feature type="domain" description="RRM" evidence="2">
    <location>
        <begin position="40"/>
        <end position="111"/>
    </location>
</feature>
<accession>A0ABU6X3D9</accession>
<gene>
    <name evidence="3" type="ORF">PIB30_004955</name>
</gene>
<evidence type="ECO:0000313" key="3">
    <source>
        <dbReference type="EMBL" id="MED6191876.1"/>
    </source>
</evidence>
<dbReference type="SUPFAM" id="SSF54928">
    <property type="entry name" value="RNA-binding domain, RBD"/>
    <property type="match status" value="1"/>
</dbReference>
<dbReference type="InterPro" id="IPR012677">
    <property type="entry name" value="Nucleotide-bd_a/b_plait_sf"/>
</dbReference>
<dbReference type="Proteomes" id="UP001341840">
    <property type="component" value="Unassembled WGS sequence"/>
</dbReference>
<proteinExistence type="predicted"/>
<feature type="region of interest" description="Disordered" evidence="1">
    <location>
        <begin position="1"/>
        <end position="28"/>
    </location>
</feature>
<evidence type="ECO:0000259" key="2">
    <source>
        <dbReference type="SMART" id="SM00360"/>
    </source>
</evidence>
<dbReference type="Pfam" id="PF00076">
    <property type="entry name" value="RRM_1"/>
    <property type="match status" value="1"/>
</dbReference>
<dbReference type="SMART" id="SM00360">
    <property type="entry name" value="RRM"/>
    <property type="match status" value="1"/>
</dbReference>
<comment type="caution">
    <text evidence="3">The sequence shown here is derived from an EMBL/GenBank/DDBJ whole genome shotgun (WGS) entry which is preliminary data.</text>
</comment>
<dbReference type="InterPro" id="IPR035979">
    <property type="entry name" value="RBD_domain_sf"/>
</dbReference>
<protein>
    <recommendedName>
        <fullName evidence="2">RRM domain-containing protein</fullName>
    </recommendedName>
</protein>
<sequence>MRREWRKRGTLGGGTRGGEGYERGKHDEATNYGGGWNKGVLLVTGWLNTWREMLRKFGKYGNVKDIFISRKPRKSLNCPFASVRFEAYEATISVIDRLNGQVWGDRKVMISMSKFTRNGAERKNLNQEGRHVAQGEQDS</sequence>
<feature type="compositionally biased region" description="Basic and acidic residues" evidence="1">
    <location>
        <begin position="19"/>
        <end position="28"/>
    </location>
</feature>
<evidence type="ECO:0000256" key="1">
    <source>
        <dbReference type="SAM" id="MobiDB-lite"/>
    </source>
</evidence>